<feature type="chain" id="PRO_5040910856" evidence="1">
    <location>
        <begin position="24"/>
        <end position="166"/>
    </location>
</feature>
<comment type="caution">
    <text evidence="2">The sequence shown here is derived from an EMBL/GenBank/DDBJ whole genome shotgun (WGS) entry which is preliminary data.</text>
</comment>
<feature type="signal peptide" evidence="1">
    <location>
        <begin position="1"/>
        <end position="23"/>
    </location>
</feature>
<keyword evidence="3" id="KW-1185">Reference proteome</keyword>
<gene>
    <name evidence="2" type="ORF">OQ273_21795</name>
</gene>
<dbReference type="RefSeq" id="WP_267993216.1">
    <property type="nucleotide sequence ID" value="NZ_JAPJZI010000002.1"/>
</dbReference>
<protein>
    <submittedName>
        <fullName evidence="2">Uncharacterized protein</fullName>
    </submittedName>
</protein>
<dbReference type="EMBL" id="JAPJZI010000002">
    <property type="protein sequence ID" value="MDA5401221.1"/>
    <property type="molecule type" value="Genomic_DNA"/>
</dbReference>
<keyword evidence="1" id="KW-0732">Signal</keyword>
<evidence type="ECO:0000256" key="1">
    <source>
        <dbReference type="SAM" id="SignalP"/>
    </source>
</evidence>
<organism evidence="2 3">
    <name type="scientific">Hoeflea prorocentri</name>
    <dbReference type="NCBI Taxonomy" id="1922333"/>
    <lineage>
        <taxon>Bacteria</taxon>
        <taxon>Pseudomonadati</taxon>
        <taxon>Pseudomonadota</taxon>
        <taxon>Alphaproteobacteria</taxon>
        <taxon>Hyphomicrobiales</taxon>
        <taxon>Rhizobiaceae</taxon>
        <taxon>Hoeflea</taxon>
    </lineage>
</organism>
<dbReference type="AlphaFoldDB" id="A0A9X3UQM2"/>
<proteinExistence type="predicted"/>
<name>A0A9X3UQM2_9HYPH</name>
<dbReference type="Proteomes" id="UP001151234">
    <property type="component" value="Unassembled WGS sequence"/>
</dbReference>
<reference evidence="2" key="1">
    <citation type="submission" date="2022-11" db="EMBL/GenBank/DDBJ databases">
        <title>Draft genome sequence of Hoeflea poritis E7-10 and Hoeflea prorocentri PM5-8, separated from scleractinian coral Porites lutea and marine dinoflagellate.</title>
        <authorList>
            <person name="Zhang G."/>
            <person name="Wei Q."/>
            <person name="Cai L."/>
        </authorList>
    </citation>
    <scope>NUCLEOTIDE SEQUENCE</scope>
    <source>
        <strain evidence="2">PM5-8</strain>
    </source>
</reference>
<accession>A0A9X3UQM2</accession>
<sequence length="166" mass="17726">MRNASPCLLALAAVLMLPVPGQTEDTVARRCPQVLAGYAANDDAVRLEFNGSDNMSFRFLVAGEEPYDGFVFEAENEPGIAGVILDNCPDGDVTGVELDACTVWRGHMYGIDDNGGTVELGAADAPAVGQLHLKGLAEALTKRLPDLAERIPQDQIERLNLVACQE</sequence>
<evidence type="ECO:0000313" key="3">
    <source>
        <dbReference type="Proteomes" id="UP001151234"/>
    </source>
</evidence>
<evidence type="ECO:0000313" key="2">
    <source>
        <dbReference type="EMBL" id="MDA5401221.1"/>
    </source>
</evidence>